<evidence type="ECO:0000256" key="2">
    <source>
        <dbReference type="ARBA" id="ARBA00022741"/>
    </source>
</evidence>
<dbReference type="SUPFAM" id="SSF52540">
    <property type="entry name" value="P-loop containing nucleoside triphosphate hydrolases"/>
    <property type="match status" value="1"/>
</dbReference>
<dbReference type="PANTHER" id="PTHR42711">
    <property type="entry name" value="ABC TRANSPORTER ATP-BINDING PROTEIN"/>
    <property type="match status" value="1"/>
</dbReference>
<comment type="caution">
    <text evidence="5">The sequence shown here is derived from an EMBL/GenBank/DDBJ whole genome shotgun (WGS) entry which is preliminary data.</text>
</comment>
<dbReference type="InterPro" id="IPR003439">
    <property type="entry name" value="ABC_transporter-like_ATP-bd"/>
</dbReference>
<dbReference type="AlphaFoldDB" id="A0A7C4ZI23"/>
<reference evidence="5" key="1">
    <citation type="journal article" date="2020" name="mSystems">
        <title>Genome- and Community-Level Interaction Insights into Carbon Utilization and Element Cycling Functions of Hydrothermarchaeota in Hydrothermal Sediment.</title>
        <authorList>
            <person name="Zhou Z."/>
            <person name="Liu Y."/>
            <person name="Xu W."/>
            <person name="Pan J."/>
            <person name="Luo Z.H."/>
            <person name="Li M."/>
        </authorList>
    </citation>
    <scope>NUCLEOTIDE SEQUENCE [LARGE SCALE GENOMIC DNA]</scope>
    <source>
        <strain evidence="5">HyVt-570</strain>
    </source>
</reference>
<dbReference type="InterPro" id="IPR050763">
    <property type="entry name" value="ABC_transporter_ATP-binding"/>
</dbReference>
<dbReference type="Proteomes" id="UP000885759">
    <property type="component" value="Unassembled WGS sequence"/>
</dbReference>
<dbReference type="EMBL" id="DRPZ01000289">
    <property type="protein sequence ID" value="HGY10658.1"/>
    <property type="molecule type" value="Genomic_DNA"/>
</dbReference>
<evidence type="ECO:0000313" key="5">
    <source>
        <dbReference type="EMBL" id="HGY10658.1"/>
    </source>
</evidence>
<evidence type="ECO:0000256" key="1">
    <source>
        <dbReference type="ARBA" id="ARBA00022448"/>
    </source>
</evidence>
<accession>A0A7C4ZI23</accession>
<feature type="domain" description="ABC transporter" evidence="4">
    <location>
        <begin position="25"/>
        <end position="258"/>
    </location>
</feature>
<dbReference type="InterPro" id="IPR027417">
    <property type="entry name" value="P-loop_NTPase"/>
</dbReference>
<dbReference type="Gene3D" id="3.40.50.300">
    <property type="entry name" value="P-loop containing nucleotide triphosphate hydrolases"/>
    <property type="match status" value="1"/>
</dbReference>
<dbReference type="GO" id="GO:0016887">
    <property type="term" value="F:ATP hydrolysis activity"/>
    <property type="evidence" value="ECO:0007669"/>
    <property type="project" value="InterPro"/>
</dbReference>
<keyword evidence="2" id="KW-0547">Nucleotide-binding</keyword>
<evidence type="ECO:0000259" key="4">
    <source>
        <dbReference type="PROSITE" id="PS50893"/>
    </source>
</evidence>
<dbReference type="PANTHER" id="PTHR42711:SF4">
    <property type="entry name" value="ABC TRANSPORTER RELATED"/>
    <property type="match status" value="1"/>
</dbReference>
<keyword evidence="3 5" id="KW-0067">ATP-binding</keyword>
<protein>
    <submittedName>
        <fullName evidence="5">ATP-binding cassette domain-containing protein</fullName>
    </submittedName>
</protein>
<dbReference type="Pfam" id="PF00005">
    <property type="entry name" value="ABC_tran"/>
    <property type="match status" value="1"/>
</dbReference>
<dbReference type="SMART" id="SM00382">
    <property type="entry name" value="AAA"/>
    <property type="match status" value="1"/>
</dbReference>
<proteinExistence type="predicted"/>
<sequence length="312" mass="35297">MGVVSVISVDRLSKVYKRPIRSKSGWISDLFHRQHEDVVALDEVSFALEPAEFVGYVGLNGAGKTTTMKILAGILRPTSGTVSVLGYTPWQRKREFLRRIGFVMGQKRQLWWDLPAADFYSYLQALYAIPNDKYKETLGRMAEMLAVDDLLDVPVRNLSLGERAKVELIAALLHDPDVVFLDEPTLGMDVLAQKSMRAFFSEYNRQFGKTMLLTTHSLSDVEALCSRIIIIHEGRILWDGSISELLRRYEDRRLVRLRVERDGAIEDVAVEVPKGEVGRVLSEWSSLGRVLEYREEGLRLEGVLAHMLGGDS</sequence>
<organism evidence="5">
    <name type="scientific">Oceanithermus profundus</name>
    <dbReference type="NCBI Taxonomy" id="187137"/>
    <lineage>
        <taxon>Bacteria</taxon>
        <taxon>Thermotogati</taxon>
        <taxon>Deinococcota</taxon>
        <taxon>Deinococci</taxon>
        <taxon>Thermales</taxon>
        <taxon>Thermaceae</taxon>
        <taxon>Oceanithermus</taxon>
    </lineage>
</organism>
<name>A0A7C4ZI23_9DEIN</name>
<dbReference type="GO" id="GO:0005524">
    <property type="term" value="F:ATP binding"/>
    <property type="evidence" value="ECO:0007669"/>
    <property type="project" value="UniProtKB-KW"/>
</dbReference>
<dbReference type="PROSITE" id="PS50893">
    <property type="entry name" value="ABC_TRANSPORTER_2"/>
    <property type="match status" value="1"/>
</dbReference>
<keyword evidence="1" id="KW-0813">Transport</keyword>
<evidence type="ECO:0000256" key="3">
    <source>
        <dbReference type="ARBA" id="ARBA00022840"/>
    </source>
</evidence>
<gene>
    <name evidence="5" type="ORF">ENK37_11525</name>
</gene>
<dbReference type="InterPro" id="IPR003593">
    <property type="entry name" value="AAA+_ATPase"/>
</dbReference>
<dbReference type="InterPro" id="IPR017871">
    <property type="entry name" value="ABC_transporter-like_CS"/>
</dbReference>
<dbReference type="PROSITE" id="PS00211">
    <property type="entry name" value="ABC_TRANSPORTER_1"/>
    <property type="match status" value="1"/>
</dbReference>